<dbReference type="Proteomes" id="UP000545493">
    <property type="component" value="Unassembled WGS sequence"/>
</dbReference>
<dbReference type="RefSeq" id="WP_167176565.1">
    <property type="nucleotide sequence ID" value="NZ_JAAOYM010000002.1"/>
</dbReference>
<name>A0A7X5UVG5_9PSEU</name>
<protein>
    <recommendedName>
        <fullName evidence="3">DUF1444 family protein</fullName>
    </recommendedName>
</protein>
<evidence type="ECO:0000313" key="1">
    <source>
        <dbReference type="EMBL" id="NIJ14414.1"/>
    </source>
</evidence>
<comment type="caution">
    <text evidence="1">The sequence shown here is derived from an EMBL/GenBank/DDBJ whole genome shotgun (WGS) entry which is preliminary data.</text>
</comment>
<reference evidence="1 2" key="1">
    <citation type="submission" date="2020-03" db="EMBL/GenBank/DDBJ databases">
        <title>Sequencing the genomes of 1000 actinobacteria strains.</title>
        <authorList>
            <person name="Klenk H.-P."/>
        </authorList>
    </citation>
    <scope>NUCLEOTIDE SEQUENCE [LARGE SCALE GENOMIC DNA]</scope>
    <source>
        <strain evidence="1 2">DSM 45685</strain>
    </source>
</reference>
<sequence>MELAVDTNVITFQVNGGDDDLLQGMAPAKAADAVRQAWSQVQQERQIQAAEITKVHSTWQASRADRVFLAGMFPSAEYTHQFDRPDGDDWSEAFEVAGKVMAKALLERSAETEENGEWLPILHTYDGPLKVYASLPIVDGRLYLGFAKTTVTPTGRVGMSHLLRNTLEEMSEDEFLELAAEACDNLKRGLSFTGNADAEKGILITLERDDNNLCAGSVIVLDDFHEQAAQHVGEDKLIVGLISPDHICVAGASSGWGEEIKDWVRASPDTSGDLVPCALLIDGSKRMEIVAERPTGRLPAATPS</sequence>
<keyword evidence="2" id="KW-1185">Reference proteome</keyword>
<proteinExistence type="predicted"/>
<accession>A0A7X5UVG5</accession>
<organism evidence="1 2">
    <name type="scientific">Saccharomonospora amisosensis</name>
    <dbReference type="NCBI Taxonomy" id="1128677"/>
    <lineage>
        <taxon>Bacteria</taxon>
        <taxon>Bacillati</taxon>
        <taxon>Actinomycetota</taxon>
        <taxon>Actinomycetes</taxon>
        <taxon>Pseudonocardiales</taxon>
        <taxon>Pseudonocardiaceae</taxon>
        <taxon>Saccharomonospora</taxon>
    </lineage>
</organism>
<dbReference type="AlphaFoldDB" id="A0A7X5UVG5"/>
<dbReference type="EMBL" id="JAAOYM010000002">
    <property type="protein sequence ID" value="NIJ14414.1"/>
    <property type="molecule type" value="Genomic_DNA"/>
</dbReference>
<gene>
    <name evidence="1" type="ORF">FHU38_004815</name>
</gene>
<evidence type="ECO:0008006" key="3">
    <source>
        <dbReference type="Google" id="ProtNLM"/>
    </source>
</evidence>
<evidence type="ECO:0000313" key="2">
    <source>
        <dbReference type="Proteomes" id="UP000545493"/>
    </source>
</evidence>